<dbReference type="GO" id="GO:0003729">
    <property type="term" value="F:mRNA binding"/>
    <property type="evidence" value="ECO:0007669"/>
    <property type="project" value="TreeGrafter"/>
</dbReference>
<dbReference type="Gene3D" id="2.30.29.30">
    <property type="entry name" value="Pleckstrin-homology domain (PH domain)/Phosphotyrosine-binding domain (PTB)"/>
    <property type="match status" value="1"/>
</dbReference>
<accession>A0A2P6VJZ8</accession>
<evidence type="ECO:0000256" key="5">
    <source>
        <dbReference type="SAM" id="MobiDB-lite"/>
    </source>
</evidence>
<comment type="subcellular location">
    <subcellularLocation>
        <location evidence="1">Cytoplasm</location>
    </subcellularLocation>
</comment>
<dbReference type="EMBL" id="LHPF02000004">
    <property type="protein sequence ID" value="PSC74419.1"/>
    <property type="molecule type" value="Genomic_DNA"/>
</dbReference>
<dbReference type="STRING" id="554055.A0A2P6VJZ8"/>
<proteinExistence type="inferred from homology"/>
<dbReference type="InterPro" id="IPR011993">
    <property type="entry name" value="PH-like_dom_sf"/>
</dbReference>
<dbReference type="SUPFAM" id="SSF50729">
    <property type="entry name" value="PH domain-like"/>
    <property type="match status" value="1"/>
</dbReference>
<keyword evidence="3" id="KW-0963">Cytoplasm</keyword>
<dbReference type="GO" id="GO:0031087">
    <property type="term" value="P:deadenylation-independent decapping of nuclear-transcribed mRNA"/>
    <property type="evidence" value="ECO:0007669"/>
    <property type="project" value="TreeGrafter"/>
</dbReference>
<sequence length="316" mass="33870">MHPKPVIDQRAAEQMNLNVLRRIDPQIEELLATAGHVALYDFDIPTKRWSRKDVEGSLFLVKRRLQPRFQFIILNKKSAVATDNFVEDVHGGFQCEVQKPYVLYRNRANEVVGIWFYDDADCDRISALLQRIASTFAAPAEAGAGASRCLQTLLTPAADDSAVHSGSDADMGRVHGDNGFWDRQVEVPDEVQAPDSQPVANGQPALQAPEQPMQLLTPQLLQQEAASAVPPAVQARPAPAADVPAPAAGSELLQSLLRGSTAAAPPTAPPAPHSVDITEAADRALRSKVASLLSALAGNDAFCGILAAELKRAGLV</sequence>
<name>A0A2P6VJZ8_9CHLO</name>
<dbReference type="InterPro" id="IPR010334">
    <property type="entry name" value="Dcp1"/>
</dbReference>
<dbReference type="CDD" id="cd13182">
    <property type="entry name" value="EVH1-like_Dcp1"/>
    <property type="match status" value="1"/>
</dbReference>
<dbReference type="GO" id="GO:0008047">
    <property type="term" value="F:enzyme activator activity"/>
    <property type="evidence" value="ECO:0007669"/>
    <property type="project" value="InterPro"/>
</dbReference>
<evidence type="ECO:0000313" key="7">
    <source>
        <dbReference type="Proteomes" id="UP000239649"/>
    </source>
</evidence>
<evidence type="ECO:0000313" key="6">
    <source>
        <dbReference type="EMBL" id="PSC74419.1"/>
    </source>
</evidence>
<dbReference type="Pfam" id="PF06058">
    <property type="entry name" value="DCP1"/>
    <property type="match status" value="1"/>
</dbReference>
<comment type="caution">
    <text evidence="6">The sequence shown here is derived from an EMBL/GenBank/DDBJ whole genome shotgun (WGS) entry which is preliminary data.</text>
</comment>
<feature type="region of interest" description="Disordered" evidence="5">
    <location>
        <begin position="160"/>
        <end position="180"/>
    </location>
</feature>
<evidence type="ECO:0000256" key="3">
    <source>
        <dbReference type="ARBA" id="ARBA00022490"/>
    </source>
</evidence>
<keyword evidence="7" id="KW-1185">Reference proteome</keyword>
<gene>
    <name evidence="6" type="ORF">C2E20_2097</name>
</gene>
<dbReference type="AlphaFoldDB" id="A0A2P6VJZ8"/>
<dbReference type="GO" id="GO:0006397">
    <property type="term" value="P:mRNA processing"/>
    <property type="evidence" value="ECO:0007669"/>
    <property type="project" value="UniProtKB-KW"/>
</dbReference>
<dbReference type="GO" id="GO:0000290">
    <property type="term" value="P:deadenylation-dependent decapping of nuclear-transcribed mRNA"/>
    <property type="evidence" value="ECO:0007669"/>
    <property type="project" value="InterPro"/>
</dbReference>
<dbReference type="PANTHER" id="PTHR16290">
    <property type="entry name" value="TRANSCRIPTION FACTOR SMIF DECAPPING ENZYME DCP1"/>
    <property type="match status" value="1"/>
</dbReference>
<dbReference type="Proteomes" id="UP000239649">
    <property type="component" value="Unassembled WGS sequence"/>
</dbReference>
<evidence type="ECO:0000256" key="4">
    <source>
        <dbReference type="ARBA" id="ARBA00022664"/>
    </source>
</evidence>
<dbReference type="OrthoDB" id="440673at2759"/>
<reference evidence="6 7" key="1">
    <citation type="journal article" date="2018" name="Plant J.">
        <title>Genome sequences of Chlorella sorokiniana UTEX 1602 and Micractinium conductrix SAG 241.80: implications to maltose excretion by a green alga.</title>
        <authorList>
            <person name="Arriola M.B."/>
            <person name="Velmurugan N."/>
            <person name="Zhang Y."/>
            <person name="Plunkett M.H."/>
            <person name="Hondzo H."/>
            <person name="Barney B.M."/>
        </authorList>
    </citation>
    <scope>NUCLEOTIDE SEQUENCE [LARGE SCALE GENOMIC DNA]</scope>
    <source>
        <strain evidence="6 7">SAG 241.80</strain>
    </source>
</reference>
<dbReference type="GO" id="GO:0000932">
    <property type="term" value="C:P-body"/>
    <property type="evidence" value="ECO:0007669"/>
    <property type="project" value="TreeGrafter"/>
</dbReference>
<comment type="similarity">
    <text evidence="2">Belongs to the DCP1 family.</text>
</comment>
<evidence type="ECO:0000256" key="2">
    <source>
        <dbReference type="ARBA" id="ARBA00008778"/>
    </source>
</evidence>
<organism evidence="6 7">
    <name type="scientific">Micractinium conductrix</name>
    <dbReference type="NCBI Taxonomy" id="554055"/>
    <lineage>
        <taxon>Eukaryota</taxon>
        <taxon>Viridiplantae</taxon>
        <taxon>Chlorophyta</taxon>
        <taxon>core chlorophytes</taxon>
        <taxon>Trebouxiophyceae</taxon>
        <taxon>Chlorellales</taxon>
        <taxon>Chlorellaceae</taxon>
        <taxon>Chlorella clade</taxon>
        <taxon>Micractinium</taxon>
    </lineage>
</organism>
<dbReference type="PANTHER" id="PTHR16290:SF0">
    <property type="entry name" value="DECAPPING PROTEIN 1, ISOFORM A"/>
    <property type="match status" value="1"/>
</dbReference>
<protein>
    <submittedName>
        <fullName evidence="6">mRNA-decapping enzyme isoform A</fullName>
    </submittedName>
</protein>
<keyword evidence="4" id="KW-0507">mRNA processing</keyword>
<evidence type="ECO:0000256" key="1">
    <source>
        <dbReference type="ARBA" id="ARBA00004496"/>
    </source>
</evidence>